<accession>A0A5J4YNB0</accession>
<proteinExistence type="predicted"/>
<comment type="caution">
    <text evidence="1">The sequence shown here is derived from an EMBL/GenBank/DDBJ whole genome shotgun (WGS) entry which is preliminary data.</text>
</comment>
<reference evidence="2" key="1">
    <citation type="journal article" date="2019" name="Nat. Commun.">
        <title>Expansion of phycobilisome linker gene families in mesophilic red algae.</title>
        <authorList>
            <person name="Lee J."/>
            <person name="Kim D."/>
            <person name="Bhattacharya D."/>
            <person name="Yoon H.S."/>
        </authorList>
    </citation>
    <scope>NUCLEOTIDE SEQUENCE [LARGE SCALE GENOMIC DNA]</scope>
    <source>
        <strain evidence="2">CCMP 1328</strain>
    </source>
</reference>
<keyword evidence="2" id="KW-1185">Reference proteome</keyword>
<evidence type="ECO:0000313" key="2">
    <source>
        <dbReference type="Proteomes" id="UP000324585"/>
    </source>
</evidence>
<dbReference type="AlphaFoldDB" id="A0A5J4YNB0"/>
<sequence>MRTWSSAACHSDHRPSQGTCHIRNSRIQAATFLSGIGYRVPVTGYWGEPSDAPLQIYTRLTMQRFGYSAIRLFGYSAIRLFGYSAIRSQGGSVWMCVKVQ</sequence>
<dbReference type="Proteomes" id="UP000324585">
    <property type="component" value="Unassembled WGS sequence"/>
</dbReference>
<name>A0A5J4YNB0_PORPP</name>
<dbReference type="EMBL" id="VRMN01000010">
    <property type="protein sequence ID" value="KAA8492194.1"/>
    <property type="molecule type" value="Genomic_DNA"/>
</dbReference>
<gene>
    <name evidence="1" type="ORF">FVE85_3632</name>
</gene>
<evidence type="ECO:0000313" key="1">
    <source>
        <dbReference type="EMBL" id="KAA8492194.1"/>
    </source>
</evidence>
<protein>
    <submittedName>
        <fullName evidence="1">Uncharacterized protein</fullName>
    </submittedName>
</protein>
<organism evidence="1 2">
    <name type="scientific">Porphyridium purpureum</name>
    <name type="common">Red alga</name>
    <name type="synonym">Porphyridium cruentum</name>
    <dbReference type="NCBI Taxonomy" id="35688"/>
    <lineage>
        <taxon>Eukaryota</taxon>
        <taxon>Rhodophyta</taxon>
        <taxon>Bangiophyceae</taxon>
        <taxon>Porphyridiales</taxon>
        <taxon>Porphyridiaceae</taxon>
        <taxon>Porphyridium</taxon>
    </lineage>
</organism>